<organism evidence="1 2">
    <name type="scientific">Araneus ventricosus</name>
    <name type="common">Orbweaver spider</name>
    <name type="synonym">Epeira ventricosa</name>
    <dbReference type="NCBI Taxonomy" id="182803"/>
    <lineage>
        <taxon>Eukaryota</taxon>
        <taxon>Metazoa</taxon>
        <taxon>Ecdysozoa</taxon>
        <taxon>Arthropoda</taxon>
        <taxon>Chelicerata</taxon>
        <taxon>Arachnida</taxon>
        <taxon>Araneae</taxon>
        <taxon>Araneomorphae</taxon>
        <taxon>Entelegynae</taxon>
        <taxon>Araneoidea</taxon>
        <taxon>Araneidae</taxon>
        <taxon>Araneus</taxon>
    </lineage>
</organism>
<dbReference type="Proteomes" id="UP000499080">
    <property type="component" value="Unassembled WGS sequence"/>
</dbReference>
<dbReference type="AlphaFoldDB" id="A0A4Y2BAG3"/>
<evidence type="ECO:0000313" key="1">
    <source>
        <dbReference type="EMBL" id="GBL88325.1"/>
    </source>
</evidence>
<name>A0A4Y2BAG3_ARAVE</name>
<proteinExistence type="predicted"/>
<sequence length="137" mass="16494">MKIPKARSFEKRPNFRNLALKRPWTGRLLQRPLGGELRKRCENFDYTSFHRCVVICQSFERRLLYLLFLLAKPFILLNFMEKKEPHLLFQYKNHNGNRFHLKVFHLAYCECEKGDKFSALRTVIAADFWEARPRNTC</sequence>
<evidence type="ECO:0000313" key="2">
    <source>
        <dbReference type="Proteomes" id="UP000499080"/>
    </source>
</evidence>
<dbReference type="EMBL" id="BGPR01000059">
    <property type="protein sequence ID" value="GBL88325.1"/>
    <property type="molecule type" value="Genomic_DNA"/>
</dbReference>
<gene>
    <name evidence="1" type="ORF">AVEN_102995_1</name>
</gene>
<comment type="caution">
    <text evidence="1">The sequence shown here is derived from an EMBL/GenBank/DDBJ whole genome shotgun (WGS) entry which is preliminary data.</text>
</comment>
<accession>A0A4Y2BAG3</accession>
<protein>
    <submittedName>
        <fullName evidence="1">Uncharacterized protein</fullName>
    </submittedName>
</protein>
<keyword evidence="2" id="KW-1185">Reference proteome</keyword>
<reference evidence="1 2" key="1">
    <citation type="journal article" date="2019" name="Sci. Rep.">
        <title>Orb-weaving spider Araneus ventricosus genome elucidates the spidroin gene catalogue.</title>
        <authorList>
            <person name="Kono N."/>
            <person name="Nakamura H."/>
            <person name="Ohtoshi R."/>
            <person name="Moran D.A.P."/>
            <person name="Shinohara A."/>
            <person name="Yoshida Y."/>
            <person name="Fujiwara M."/>
            <person name="Mori M."/>
            <person name="Tomita M."/>
            <person name="Arakawa K."/>
        </authorList>
    </citation>
    <scope>NUCLEOTIDE SEQUENCE [LARGE SCALE GENOMIC DNA]</scope>
</reference>